<accession>A0A6B3NM92</accession>
<sequence length="73" mass="8449">MGFKFKVYITTVRNAIYSSDKPQERPPKIIEIINNKKNRRVTEEGQTPRLMLTLRVLFLGLLAGQAKQFIKEA</sequence>
<dbReference type="EMBL" id="JAAHFQ010000789">
    <property type="protein sequence ID" value="NER31344.1"/>
    <property type="molecule type" value="Genomic_DNA"/>
</dbReference>
<name>A0A6B3NM92_9CYAN</name>
<gene>
    <name evidence="1" type="ORF">F6J89_27945</name>
</gene>
<reference evidence="1" key="1">
    <citation type="submission" date="2019-11" db="EMBL/GenBank/DDBJ databases">
        <title>Genomic insights into an expanded diversity of filamentous marine cyanobacteria reveals the extraordinary biosynthetic potential of Moorea and Okeania.</title>
        <authorList>
            <person name="Ferreira Leao T."/>
            <person name="Wang M."/>
            <person name="Moss N."/>
            <person name="Da Silva R."/>
            <person name="Sanders J."/>
            <person name="Nurk S."/>
            <person name="Gurevich A."/>
            <person name="Humphrey G."/>
            <person name="Reher R."/>
            <person name="Zhu Q."/>
            <person name="Belda-Ferre P."/>
            <person name="Glukhov E."/>
            <person name="Rex R."/>
            <person name="Dorrestein P.C."/>
            <person name="Knight R."/>
            <person name="Pevzner P."/>
            <person name="Gerwick W.H."/>
            <person name="Gerwick L."/>
        </authorList>
    </citation>
    <scope>NUCLEOTIDE SEQUENCE</scope>
    <source>
        <strain evidence="1">SIO1C4</strain>
    </source>
</reference>
<protein>
    <submittedName>
        <fullName evidence="1">Uncharacterized protein</fullName>
    </submittedName>
</protein>
<evidence type="ECO:0000313" key="1">
    <source>
        <dbReference type="EMBL" id="NER31344.1"/>
    </source>
</evidence>
<organism evidence="1">
    <name type="scientific">Symploca sp. SIO1C4</name>
    <dbReference type="NCBI Taxonomy" id="2607765"/>
    <lineage>
        <taxon>Bacteria</taxon>
        <taxon>Bacillati</taxon>
        <taxon>Cyanobacteriota</taxon>
        <taxon>Cyanophyceae</taxon>
        <taxon>Coleofasciculales</taxon>
        <taxon>Coleofasciculaceae</taxon>
        <taxon>Symploca</taxon>
    </lineage>
</organism>
<comment type="caution">
    <text evidence="1">The sequence shown here is derived from an EMBL/GenBank/DDBJ whole genome shotgun (WGS) entry which is preliminary data.</text>
</comment>
<proteinExistence type="predicted"/>
<dbReference type="AlphaFoldDB" id="A0A6B3NM92"/>